<dbReference type="RefSeq" id="WP_147121097.1">
    <property type="nucleotide sequence ID" value="NZ_VOPY01000001.1"/>
</dbReference>
<feature type="region of interest" description="Disordered" evidence="1">
    <location>
        <begin position="1"/>
        <end position="36"/>
    </location>
</feature>
<evidence type="ECO:0000313" key="3">
    <source>
        <dbReference type="Proteomes" id="UP000321129"/>
    </source>
</evidence>
<sequence>MDTMRNFGSDFNGSDDYRDDGVDDAQGVEAPPQIGTDERRMHVRAYNFWAQMLGDRFYPPIEKLDVGNLSDFGPNAVLLDFTAGIPDPTVAFVGEALREECELPAELGHISDVPGRSLLSRLTDHYLQIIANRAPIGFEAEFVNERGVNIMYRGILLPFSSDNETIDFILGVMNWKEVADPALSASLRKEVETSIRHAQTPVAVAPVWADGPASEGLEDAAMGAEPAADAGLADWLSLARETAETAKDARVRSRSALYSAISRAYDFSIAAEERPDDYAELLDDAGLSVQARAPMTPIVKLVFGADYDKTRVTEYAAALAHAREAGLARGDLGDYLSRYDGGLKGLVRDIRGSRKNSDSADDRYAAACDALRAADSFGSADHAAGDAEFVVLIGRRCGDGTLAIVAAVDDDVALTRRAMIKAAAAR</sequence>
<protein>
    <recommendedName>
        <fullName evidence="4">PAS domain-containing protein</fullName>
    </recommendedName>
</protein>
<dbReference type="AlphaFoldDB" id="A0A5C6UQW5"/>
<organism evidence="2 3">
    <name type="scientific">Flavisphingopyxis soli</name>
    <dbReference type="NCBI Taxonomy" id="2601267"/>
    <lineage>
        <taxon>Bacteria</taxon>
        <taxon>Pseudomonadati</taxon>
        <taxon>Pseudomonadota</taxon>
        <taxon>Alphaproteobacteria</taxon>
        <taxon>Sphingomonadales</taxon>
        <taxon>Sphingopyxidaceae</taxon>
        <taxon>Flavisphingopyxis</taxon>
    </lineage>
</organism>
<evidence type="ECO:0008006" key="4">
    <source>
        <dbReference type="Google" id="ProtNLM"/>
    </source>
</evidence>
<dbReference type="EMBL" id="VOPY01000001">
    <property type="protein sequence ID" value="TXC73258.1"/>
    <property type="molecule type" value="Genomic_DNA"/>
</dbReference>
<reference evidence="2 3" key="1">
    <citation type="submission" date="2019-08" db="EMBL/GenBank/DDBJ databases">
        <title>Sphingorhabdus soil sp. nov., isolated from arctic soil.</title>
        <authorList>
            <person name="Liu Y."/>
        </authorList>
    </citation>
    <scope>NUCLEOTIDE SEQUENCE [LARGE SCALE GENOMIC DNA]</scope>
    <source>
        <strain evidence="2 3">D-2Q-5-6</strain>
    </source>
</reference>
<evidence type="ECO:0000256" key="1">
    <source>
        <dbReference type="SAM" id="MobiDB-lite"/>
    </source>
</evidence>
<comment type="caution">
    <text evidence="2">The sequence shown here is derived from an EMBL/GenBank/DDBJ whole genome shotgun (WGS) entry which is preliminary data.</text>
</comment>
<evidence type="ECO:0000313" key="2">
    <source>
        <dbReference type="EMBL" id="TXC73258.1"/>
    </source>
</evidence>
<proteinExistence type="predicted"/>
<keyword evidence="3" id="KW-1185">Reference proteome</keyword>
<dbReference type="Proteomes" id="UP000321129">
    <property type="component" value="Unassembled WGS sequence"/>
</dbReference>
<gene>
    <name evidence="2" type="ORF">FSZ31_00375</name>
</gene>
<dbReference type="OrthoDB" id="7441080at2"/>
<name>A0A5C6UQW5_9SPHN</name>
<accession>A0A5C6UQW5</accession>